<name>A0ABV9C9B3_9ACTN</name>
<reference evidence="2" key="1">
    <citation type="journal article" date="2019" name="Int. J. Syst. Evol. Microbiol.">
        <title>The Global Catalogue of Microorganisms (GCM) 10K type strain sequencing project: providing services to taxonomists for standard genome sequencing and annotation.</title>
        <authorList>
            <consortium name="The Broad Institute Genomics Platform"/>
            <consortium name="The Broad Institute Genome Sequencing Center for Infectious Disease"/>
            <person name="Wu L."/>
            <person name="Ma J."/>
        </authorList>
    </citation>
    <scope>NUCLEOTIDE SEQUENCE [LARGE SCALE GENOMIC DNA]</scope>
    <source>
        <strain evidence="2">CGMCC 4.7132</strain>
    </source>
</reference>
<gene>
    <name evidence="1" type="ORF">ACFO60_01105</name>
</gene>
<protein>
    <submittedName>
        <fullName evidence="1">Uncharacterized protein</fullName>
    </submittedName>
</protein>
<organism evidence="1 2">
    <name type="scientific">Sphaerisporangium dianthi</name>
    <dbReference type="NCBI Taxonomy" id="1436120"/>
    <lineage>
        <taxon>Bacteria</taxon>
        <taxon>Bacillati</taxon>
        <taxon>Actinomycetota</taxon>
        <taxon>Actinomycetes</taxon>
        <taxon>Streptosporangiales</taxon>
        <taxon>Streptosporangiaceae</taxon>
        <taxon>Sphaerisporangium</taxon>
    </lineage>
</organism>
<evidence type="ECO:0000313" key="1">
    <source>
        <dbReference type="EMBL" id="MFC4529343.1"/>
    </source>
</evidence>
<sequence length="58" mass="6350">MSVFESGRRSAADGHCWTLEVVKSLLVVVSWLRSFSFGVSSRGSMVQIAFRHDSSTSA</sequence>
<dbReference type="RefSeq" id="WP_380835787.1">
    <property type="nucleotide sequence ID" value="NZ_JBHSFP010000001.1"/>
</dbReference>
<evidence type="ECO:0000313" key="2">
    <source>
        <dbReference type="Proteomes" id="UP001596004"/>
    </source>
</evidence>
<proteinExistence type="predicted"/>
<dbReference type="EMBL" id="JBHSFP010000001">
    <property type="protein sequence ID" value="MFC4529343.1"/>
    <property type="molecule type" value="Genomic_DNA"/>
</dbReference>
<dbReference type="Proteomes" id="UP001596004">
    <property type="component" value="Unassembled WGS sequence"/>
</dbReference>
<keyword evidence="2" id="KW-1185">Reference proteome</keyword>
<accession>A0ABV9C9B3</accession>
<comment type="caution">
    <text evidence="1">The sequence shown here is derived from an EMBL/GenBank/DDBJ whole genome shotgun (WGS) entry which is preliminary data.</text>
</comment>